<name>A0ACB9UHZ3_9CETA</name>
<comment type="caution">
    <text evidence="1">The sequence shown here is derived from an EMBL/GenBank/DDBJ whole genome shotgun (WGS) entry which is preliminary data.</text>
</comment>
<dbReference type="Proteomes" id="UP001057279">
    <property type="component" value="Linkage Group LG17"/>
</dbReference>
<reference evidence="1" key="1">
    <citation type="submission" date="2022-03" db="EMBL/GenBank/DDBJ databases">
        <title>Genomic analyses of argali, domestic sheep and their hybrids provide insights into chromosomal evolution, heterosis and genetic basis of agronomic traits.</title>
        <authorList>
            <person name="Li M."/>
        </authorList>
    </citation>
    <scope>NUCLEOTIDE SEQUENCE</scope>
    <source>
        <strain evidence="1">F1 hybrid</strain>
    </source>
</reference>
<keyword evidence="2" id="KW-1185">Reference proteome</keyword>
<organism evidence="1 2">
    <name type="scientific">Ovis ammon polii x Ovis aries</name>
    <dbReference type="NCBI Taxonomy" id="2918886"/>
    <lineage>
        <taxon>Eukaryota</taxon>
        <taxon>Metazoa</taxon>
        <taxon>Chordata</taxon>
        <taxon>Craniata</taxon>
        <taxon>Vertebrata</taxon>
        <taxon>Euteleostomi</taxon>
        <taxon>Mammalia</taxon>
        <taxon>Eutheria</taxon>
        <taxon>Laurasiatheria</taxon>
        <taxon>Artiodactyla</taxon>
        <taxon>Ruminantia</taxon>
        <taxon>Pecora</taxon>
        <taxon>Bovidae</taxon>
        <taxon>Caprinae</taxon>
        <taxon>Ovis</taxon>
    </lineage>
</organism>
<protein>
    <submittedName>
        <fullName evidence="1">Uncharacterized protein</fullName>
    </submittedName>
</protein>
<evidence type="ECO:0000313" key="2">
    <source>
        <dbReference type="Proteomes" id="UP001057279"/>
    </source>
</evidence>
<sequence length="574" mass="62949">MAAAEPKPPTGAAAARRLARSCWSAFWDYETPKVIVVKNRRLGIVYRAVQLLILLYFVWWNGSQGVENAGWPLGPPQSLPSPREAVTQPRSRRSRAHSAWETSQSCPRIVPRVGPARPHRYVFIVQKSYQDSETGPESSVITKVKGITLSEHKVWDVEEYVKPPEGGSVFSIITRIEVTPFQTLGTCAEVRLPRKQSWDGRGPACRAPCHLSARLPAGLRTGRCVPYYHGSSKTCEVSAWCPVEDGASVSQFLGTMAPNFTILIKNSIHYPKFQFSKGNIENRKGGYLKHCTFHEVSDLYCPIFKLGYIVEQAGENFTELAHTGGVIGVIINWDCDLDLSASECNPKYSFRRLDPKHIPASSGYNFRFAKYYKINGSITRTLIKAYGIRIDVIVHGQAGKFSLIPTIINLATALTSIGVVRKAHGLGTGVCRGEMGGRCQALMHLSCWPQGSFLCDWILLTFMNKNKVYSHKKFDKVCTPSHSSGSWPVTLALVLGQAPPPPYPCSPDPGQAGQLQGEGQSQAWAAPPPWPCPTSAPSEQMVDAPERGAGPGLCASEPSQQDCVLTDARGLAQL</sequence>
<gene>
    <name evidence="1" type="ORF">MJG53_020991</name>
</gene>
<evidence type="ECO:0000313" key="1">
    <source>
        <dbReference type="EMBL" id="KAI4569121.1"/>
    </source>
</evidence>
<accession>A0ACB9UHZ3</accession>
<proteinExistence type="predicted"/>
<dbReference type="EMBL" id="CM043042">
    <property type="protein sequence ID" value="KAI4569121.1"/>
    <property type="molecule type" value="Genomic_DNA"/>
</dbReference>